<protein>
    <submittedName>
        <fullName evidence="1">Uncharacterized protein</fullName>
    </submittedName>
</protein>
<reference evidence="1" key="1">
    <citation type="submission" date="2023-07" db="EMBL/GenBank/DDBJ databases">
        <authorList>
            <consortium name="AG Swart"/>
            <person name="Singh M."/>
            <person name="Singh A."/>
            <person name="Seah K."/>
            <person name="Emmerich C."/>
        </authorList>
    </citation>
    <scope>NUCLEOTIDE SEQUENCE</scope>
    <source>
        <strain evidence="1">DP1</strain>
    </source>
</reference>
<sequence>MKSHMTIKKYKFKKSNFSKMGAIKSQILEKSSDTFSDEEGSQTANRGLLTFNGDEEELKSNLSRLNPHALSSMNDASSNLIKSVSKKSSLKDNKRPFTKQDMMASIIRFKACRQAEKQSLMETIQEPKGRKTLFSSQSQGNLRDLRLTSEDKSKTITFGNLLATSMQERRLLSHEKAVKIWDKRNQIYSKKCHRESKSLSLMERSDQYAVKLQELDQCSKISKPCENTDAHYQWICSLRSPKGKDKKRQIFIPLSNKNPINSCVTARVNPFKKEAPVFLKISDKKTSRQEALTQRNGTARVHKLDITRTKGYIRDLKEKISQKSLRTYRRKNQFGDDPQSLKFTSPKDKDPICFDRIENLSHLYIDGDCKFTLEYDYAKKRGTDGAQIVLDHIVDQSGVGEPDQSQEIIEEDYQACV</sequence>
<evidence type="ECO:0000313" key="1">
    <source>
        <dbReference type="EMBL" id="CAI2359231.1"/>
    </source>
</evidence>
<organism evidence="1 2">
    <name type="scientific">Euplotes crassus</name>
    <dbReference type="NCBI Taxonomy" id="5936"/>
    <lineage>
        <taxon>Eukaryota</taxon>
        <taxon>Sar</taxon>
        <taxon>Alveolata</taxon>
        <taxon>Ciliophora</taxon>
        <taxon>Intramacronucleata</taxon>
        <taxon>Spirotrichea</taxon>
        <taxon>Hypotrichia</taxon>
        <taxon>Euplotida</taxon>
        <taxon>Euplotidae</taxon>
        <taxon>Moneuplotes</taxon>
    </lineage>
</organism>
<proteinExistence type="predicted"/>
<comment type="caution">
    <text evidence="1">The sequence shown here is derived from an EMBL/GenBank/DDBJ whole genome shotgun (WGS) entry which is preliminary data.</text>
</comment>
<dbReference type="AlphaFoldDB" id="A0AAD1U2V2"/>
<keyword evidence="2" id="KW-1185">Reference proteome</keyword>
<evidence type="ECO:0000313" key="2">
    <source>
        <dbReference type="Proteomes" id="UP001295684"/>
    </source>
</evidence>
<dbReference type="EMBL" id="CAMPGE010000483">
    <property type="protein sequence ID" value="CAI2359231.1"/>
    <property type="molecule type" value="Genomic_DNA"/>
</dbReference>
<name>A0AAD1U2V2_EUPCR</name>
<dbReference type="Proteomes" id="UP001295684">
    <property type="component" value="Unassembled WGS sequence"/>
</dbReference>
<accession>A0AAD1U2V2</accession>
<gene>
    <name evidence="1" type="ORF">ECRASSUSDP1_LOCUS517</name>
</gene>